<dbReference type="Pfam" id="PF12014">
    <property type="entry name" value="Cyclin_D1_bind"/>
    <property type="match status" value="1"/>
</dbReference>
<evidence type="ECO:0000313" key="1">
    <source>
        <dbReference type="EMBL" id="KDO37020.1"/>
    </source>
</evidence>
<dbReference type="PANTHER" id="PTHR33917:SF2">
    <property type="entry name" value="PROTEIN EXECUTER 2, CHLOROPLASTIC"/>
    <property type="match status" value="1"/>
</dbReference>
<dbReference type="Proteomes" id="UP000027120">
    <property type="component" value="Unassembled WGS sequence"/>
</dbReference>
<name>A0A067D653_CITSI</name>
<protein>
    <submittedName>
        <fullName evidence="1">Uncharacterized protein</fullName>
    </submittedName>
</protein>
<reference evidence="1 2" key="1">
    <citation type="submission" date="2014-04" db="EMBL/GenBank/DDBJ databases">
        <authorList>
            <consortium name="International Citrus Genome Consortium"/>
            <person name="Gmitter F."/>
            <person name="Chen C."/>
            <person name="Farmerie W."/>
            <person name="Harkins T."/>
            <person name="Desany B."/>
            <person name="Mohiuddin M."/>
            <person name="Kodira C."/>
            <person name="Borodovsky M."/>
            <person name="Lomsadze A."/>
            <person name="Burns P."/>
            <person name="Jenkins J."/>
            <person name="Prochnik S."/>
            <person name="Shu S."/>
            <person name="Chapman J."/>
            <person name="Pitluck S."/>
            <person name="Schmutz J."/>
            <person name="Rokhsar D."/>
        </authorList>
    </citation>
    <scope>NUCLEOTIDE SEQUENCE</scope>
</reference>
<dbReference type="EMBL" id="KK792219">
    <property type="protein sequence ID" value="KDO37021.1"/>
    <property type="molecule type" value="Genomic_DNA"/>
</dbReference>
<gene>
    <name evidence="1" type="ORF">CISIN_1g033722mg</name>
</gene>
<dbReference type="PANTHER" id="PTHR33917">
    <property type="entry name" value="PROTEIN EXECUTER 1, CHLOROPLASTIC"/>
    <property type="match status" value="1"/>
</dbReference>
<evidence type="ECO:0000313" key="2">
    <source>
        <dbReference type="Proteomes" id="UP000027120"/>
    </source>
</evidence>
<organism evidence="1 2">
    <name type="scientific">Citrus sinensis</name>
    <name type="common">Sweet orange</name>
    <name type="synonym">Citrus aurantium var. sinensis</name>
    <dbReference type="NCBI Taxonomy" id="2711"/>
    <lineage>
        <taxon>Eukaryota</taxon>
        <taxon>Viridiplantae</taxon>
        <taxon>Streptophyta</taxon>
        <taxon>Embryophyta</taxon>
        <taxon>Tracheophyta</taxon>
        <taxon>Spermatophyta</taxon>
        <taxon>Magnoliopsida</taxon>
        <taxon>eudicotyledons</taxon>
        <taxon>Gunneridae</taxon>
        <taxon>Pentapetalae</taxon>
        <taxon>rosids</taxon>
        <taxon>malvids</taxon>
        <taxon>Sapindales</taxon>
        <taxon>Rutaceae</taxon>
        <taxon>Aurantioideae</taxon>
        <taxon>Citrus</taxon>
    </lineage>
</organism>
<dbReference type="AlphaFoldDB" id="A0A067D653"/>
<dbReference type="STRING" id="2711.A0A067D653"/>
<dbReference type="EMBL" id="KK792219">
    <property type="protein sequence ID" value="KDO37020.1"/>
    <property type="molecule type" value="Genomic_DNA"/>
</dbReference>
<dbReference type="GO" id="GO:0010343">
    <property type="term" value="P:singlet oxygen-mediated programmed cell death"/>
    <property type="evidence" value="ECO:0007669"/>
    <property type="project" value="InterPro"/>
</dbReference>
<dbReference type="InterPro" id="IPR044680">
    <property type="entry name" value="EX1/2"/>
</dbReference>
<keyword evidence="2" id="KW-1185">Reference proteome</keyword>
<sequence length="112" mass="12355">MEFFEYVEAVKLTGDLNVPAGEVTFRAKIGKGSRLPNRGKFPDELGVVASYSGQGRIADFGFRNPKWVDGELLQLNGKVGMGPYVKGADLGFLYVVPEQSFLVLFNRLKLPD</sequence>
<accession>A0A067D653</accession>
<proteinExistence type="predicted"/>